<dbReference type="Proteomes" id="UP001642360">
    <property type="component" value="Unassembled WGS sequence"/>
</dbReference>
<evidence type="ECO:0000313" key="6">
    <source>
        <dbReference type="Proteomes" id="UP001642360"/>
    </source>
</evidence>
<proteinExistence type="inferred from homology"/>
<evidence type="ECO:0000256" key="3">
    <source>
        <dbReference type="PROSITE-ProRule" id="PRU00708"/>
    </source>
</evidence>
<evidence type="ECO:0000313" key="5">
    <source>
        <dbReference type="EMBL" id="CAK9155010.1"/>
    </source>
</evidence>
<comment type="similarity">
    <text evidence="2">Belongs to the PPR family. PCMP-E subfamily.</text>
</comment>
<dbReference type="PANTHER" id="PTHR47926">
    <property type="entry name" value="PENTATRICOPEPTIDE REPEAT-CONTAINING PROTEIN"/>
    <property type="match status" value="1"/>
</dbReference>
<feature type="repeat" description="PPR" evidence="3">
    <location>
        <begin position="460"/>
        <end position="494"/>
    </location>
</feature>
<protein>
    <recommendedName>
        <fullName evidence="7">Pentatricopeptide repeat-containing protein</fullName>
    </recommendedName>
</protein>
<dbReference type="FunFam" id="1.25.40.10:FF:001226">
    <property type="entry name" value="Pentatricopeptide repeat-containing protein At3g03580"/>
    <property type="match status" value="1"/>
</dbReference>
<feature type="repeat" description="PPR" evidence="3">
    <location>
        <begin position="661"/>
        <end position="695"/>
    </location>
</feature>
<dbReference type="Pfam" id="PF01535">
    <property type="entry name" value="PPR"/>
    <property type="match status" value="6"/>
</dbReference>
<dbReference type="FunFam" id="1.25.40.10:FF:000031">
    <property type="entry name" value="Pentatricopeptide repeat-containing protein mitochondrial"/>
    <property type="match status" value="1"/>
</dbReference>
<dbReference type="FunFam" id="1.25.40.10:FF:000196">
    <property type="entry name" value="Pentatricopeptide repeat-containing protein At4g14850"/>
    <property type="match status" value="1"/>
</dbReference>
<gene>
    <name evidence="5" type="ORF">ILEXP_LOCUS23381</name>
</gene>
<dbReference type="FunFam" id="1.25.40.10:FF:000280">
    <property type="entry name" value="Pentatricopeptide repeat-containing protein"/>
    <property type="match status" value="1"/>
</dbReference>
<dbReference type="InterPro" id="IPR046960">
    <property type="entry name" value="PPR_At4g14850-like_plant"/>
</dbReference>
<dbReference type="NCBIfam" id="TIGR00756">
    <property type="entry name" value="PPR"/>
    <property type="match status" value="6"/>
</dbReference>
<keyword evidence="1" id="KW-0677">Repeat</keyword>
<feature type="repeat" description="PPR" evidence="3">
    <location>
        <begin position="898"/>
        <end position="932"/>
    </location>
</feature>
<evidence type="ECO:0008006" key="7">
    <source>
        <dbReference type="Google" id="ProtNLM"/>
    </source>
</evidence>
<name>A0ABC8SGR1_9AQUA</name>
<dbReference type="Pfam" id="PF13041">
    <property type="entry name" value="PPR_2"/>
    <property type="match status" value="2"/>
</dbReference>
<dbReference type="InterPro" id="IPR046848">
    <property type="entry name" value="E_motif"/>
</dbReference>
<feature type="repeat" description="PPR" evidence="3">
    <location>
        <begin position="530"/>
        <end position="564"/>
    </location>
</feature>
<dbReference type="FunFam" id="1.25.40.10:FF:000344">
    <property type="entry name" value="Pentatricopeptide repeat-containing protein"/>
    <property type="match status" value="1"/>
</dbReference>
<dbReference type="InterPro" id="IPR011990">
    <property type="entry name" value="TPR-like_helical_dom_sf"/>
</dbReference>
<evidence type="ECO:0000256" key="2">
    <source>
        <dbReference type="ARBA" id="ARBA00061659"/>
    </source>
</evidence>
<dbReference type="FunFam" id="1.25.40.10:FF:000518">
    <property type="entry name" value="Pentatricopeptide repeat-containing protein"/>
    <property type="match status" value="1"/>
</dbReference>
<dbReference type="PROSITE" id="PS51375">
    <property type="entry name" value="PPR"/>
    <property type="match status" value="7"/>
</dbReference>
<feature type="repeat" description="PPR" evidence="3">
    <location>
        <begin position="762"/>
        <end position="796"/>
    </location>
</feature>
<feature type="repeat" description="PPR" evidence="3">
    <location>
        <begin position="358"/>
        <end position="393"/>
    </location>
</feature>
<comment type="caution">
    <text evidence="5">The sequence shown here is derived from an EMBL/GenBank/DDBJ whole genome shotgun (WGS) entry which is preliminary data.</text>
</comment>
<feature type="region of interest" description="Disordered" evidence="4">
    <location>
        <begin position="1"/>
        <end position="42"/>
    </location>
</feature>
<accession>A0ABC8SGR1</accession>
<dbReference type="AlphaFoldDB" id="A0ABC8SGR1"/>
<dbReference type="GO" id="GO:0016070">
    <property type="term" value="P:RNA metabolic process"/>
    <property type="evidence" value="ECO:0007669"/>
    <property type="project" value="UniProtKB-ARBA"/>
</dbReference>
<sequence>MLGGGEMNQENTSESTQGSSHRTRTRPSLSRSKQPSKKRRNSDVMVEMMNAIAANIGRIADALTGSNQSVCLDELFEMVQNIPGFDDDLIIEACEFLSFDEKRAKMFLKLDESSPEAILRRFSASRHPKTQRRCFETRLCCLSMFRNAHTLRLPPKLSFKLKQTHTQHFSLSISTTTTTTPLWTHLSSPPHTHPTILPFCSSTQSLQQTQQTHAIAILTGLLPRSVSISAALILRYATFGDPIASLVLFEKTVPYCRTAFLWNTLTRAHTIAGVHDGFKTYNRMVRDGVKPDGHTFPFVLKACSDYSEVEKGMEVHGLLFKLGFDKDVFVSNTLLCFYGGCGGLSDVDMVFDEMVERDVVSWNTMIGVFSVNGCYAKTLDLFQEMKLRSGFKPNVVSIVSVLPVCAGLEDEVMTSRVHCYVVKVGFDCHVTAGNALVDAYGKCGNVMASKRVFDEMVEKNDVSWNAIIVSLAYRGCHKDALDMFTLMIDVGVKPNPVTISSMLPVLVELECFAAGKELHCYSIRMGMKSDIFIANSLMDMYAKSGHSNEASNIFFQMDTRNVVSWNAMVANFAQNRSELAAIGLVREMQVHGEIPNSLTFTNVLPACARMGFLRPGKEIHARSIRTGSAFDLFVSNALTDMYAKCGCLNLAQNIFNISLKDEVSYNILIVGYSQASDSSESFTLFSEMRLAGMNHDTVSFVGVLSACANISAIKQGKEIHGYVVRKLFHTHLFVANSLLDLYTKCGCIDLARNIFDRIPDKDIASWNTMIMGFAMLGELDTTINLFEAMREDGVKYDSVSYIAVLSACSHGGLLEKGRKYLDDMLVGDIKPTKMHYACMVDLFGRAGLMEEAVELIKRLPVEADANLWGSLLGACRLHGNIDLGCWAAEHLFKLKPENSGYYTLLSNMYAEAGRWDEADKIREFMKLKGVQKNPGCSWVQIDDQVQVHSFVVGGH</sequence>
<dbReference type="Pfam" id="PF20431">
    <property type="entry name" value="E_motif"/>
    <property type="match status" value="1"/>
</dbReference>
<feature type="repeat" description="PPR" evidence="3">
    <location>
        <begin position="797"/>
        <end position="831"/>
    </location>
</feature>
<keyword evidence="6" id="KW-1185">Reference proteome</keyword>
<organism evidence="5 6">
    <name type="scientific">Ilex paraguariensis</name>
    <name type="common">yerba mate</name>
    <dbReference type="NCBI Taxonomy" id="185542"/>
    <lineage>
        <taxon>Eukaryota</taxon>
        <taxon>Viridiplantae</taxon>
        <taxon>Streptophyta</taxon>
        <taxon>Embryophyta</taxon>
        <taxon>Tracheophyta</taxon>
        <taxon>Spermatophyta</taxon>
        <taxon>Magnoliopsida</taxon>
        <taxon>eudicotyledons</taxon>
        <taxon>Gunneridae</taxon>
        <taxon>Pentapetalae</taxon>
        <taxon>asterids</taxon>
        <taxon>campanulids</taxon>
        <taxon>Aquifoliales</taxon>
        <taxon>Aquifoliaceae</taxon>
        <taxon>Ilex</taxon>
    </lineage>
</organism>
<dbReference type="PANTHER" id="PTHR47926:SF427">
    <property type="entry name" value="TETRATRICOPEPTIDE-LIKE HELICAL DOMAIN SUPERFAMILY"/>
    <property type="match status" value="1"/>
</dbReference>
<feature type="compositionally biased region" description="Polar residues" evidence="4">
    <location>
        <begin position="8"/>
        <end position="33"/>
    </location>
</feature>
<dbReference type="InterPro" id="IPR002885">
    <property type="entry name" value="PPR_rpt"/>
</dbReference>
<evidence type="ECO:0000256" key="4">
    <source>
        <dbReference type="SAM" id="MobiDB-lite"/>
    </source>
</evidence>
<dbReference type="Gene3D" id="1.25.40.10">
    <property type="entry name" value="Tetratricopeptide repeat domain"/>
    <property type="match status" value="6"/>
</dbReference>
<reference evidence="5 6" key="1">
    <citation type="submission" date="2024-02" db="EMBL/GenBank/DDBJ databases">
        <authorList>
            <person name="Vignale AGUSTIN F."/>
            <person name="Sosa J E."/>
            <person name="Modenutti C."/>
        </authorList>
    </citation>
    <scope>NUCLEOTIDE SEQUENCE [LARGE SCALE GENOMIC DNA]</scope>
</reference>
<dbReference type="EMBL" id="CAUOFW020002616">
    <property type="protein sequence ID" value="CAK9155010.1"/>
    <property type="molecule type" value="Genomic_DNA"/>
</dbReference>
<evidence type="ECO:0000256" key="1">
    <source>
        <dbReference type="ARBA" id="ARBA00022737"/>
    </source>
</evidence>